<dbReference type="GO" id="GO:0000981">
    <property type="term" value="F:DNA-binding transcription factor activity, RNA polymerase II-specific"/>
    <property type="evidence" value="ECO:0007669"/>
    <property type="project" value="InterPro"/>
</dbReference>
<dbReference type="FunFam" id="3.80.10.10:FF:001376">
    <property type="entry name" value="Leucine-rich repeats and IQ motif-containing 1"/>
    <property type="match status" value="1"/>
</dbReference>
<dbReference type="SUPFAM" id="SSF52540">
    <property type="entry name" value="P-loop containing nucleoside triphosphate hydrolases"/>
    <property type="match status" value="1"/>
</dbReference>
<dbReference type="PROSITE" id="PS50803">
    <property type="entry name" value="OAR"/>
    <property type="match status" value="1"/>
</dbReference>
<dbReference type="GO" id="GO:0010467">
    <property type="term" value="P:gene expression"/>
    <property type="evidence" value="ECO:0007669"/>
    <property type="project" value="Ensembl"/>
</dbReference>
<keyword evidence="9" id="KW-0804">Transcription</keyword>
<sequence length="1899" mass="219424">MDDDDDAKLKAEIEAELDKLSISSLEKEDIESDTKSETQSDDSDTDSVELPESVLHCINIIKNRSKAVEELILQDLEDTDILSCSYGAVSNNHMHLRTGLSTEYEESSEQLIKILSEIEKEEFMRSKTDCAIPDFVPEPSPHDLPMDEHVLPDDADINFGYCEVEEKCRQSFEAWQEKQKELEDKEKETLKAQRDREEKQFQEEEEKRHCWMKQFKVEKKKLENIQKQEQDKMNDELYKEEKIWKEKFKQHEEYIRNLHLQMEEERTRFKDQQEKEKNCLLKQKNNAAVKIQAKYKAFVAYQKYGPIIKEQIENKKRKAQEWKEKEAKIRQKEEENQKRLEEEQRIKEERKKQKEEERKRREKEYEEKKNIVKQEREQLISKEKIILREDASQQLIISSALKERGYNNKHLSLEDISNDKGDRAKSLVDENSKKQEDVLLWLVEESNMKENVGRQTILKESTQVKLKESIASQTILADFKMEEKNENLAKKQCSEELVKQERKYENTDNKTELGNSDLKGNLKEQFPLQELKSDAQKEEIMKHVINENTGQKTQIILGHNQEINEVKTNEAQKIIKDNQQKKIQKVEKEEIQEQNGLLYKDKDTLVISVKQKSLSLTSENSKDVGENVILQEKEIYSKSKEIEENPKDNAWNSGIVIFNTTDTMINREGKRNDQDCVLGRHAPCEGLSDYNAESSMVSKEVNSFKSEIRKISEKCHENAPEPESMTCCVSESTLLYSIEEKRLAWIKSFKPWLEIFKQNQQKKIVRRKRPVKCPANMTPVLDKLEILRCGPWDTLQQVTTVTFQDLPGCVLSTLAECTNLQFLSLRRCGLTSLHSLSNCKKLKYIDAQENHIEAIECENLENLCVVLLNKNQLTSLHGLDGCTNIQCLELSHNKITRIGGLESLKNLQQLILDHNQLISTKGLCDTPTIVYLDCSHNHLTDIEGVENCGLLQILKLQGNYLSELPSLENLVLLRELHLDDNSISTVEAFSSYWLPLLQNITISQNSLTKIVPLFHFVSLEKLDVSHNCLSDLKSAIKWFDACYSLRELSLTGNPLLQETNWRDSLLKVLPALRILNGNMLNSNSESRIEEHNQLESADFLALCQSQIREFNLLIENYVTGKGDVFTLDTAENLCHYFKKLMILSTEYRHAHERGDVSITKKDESEAQKNHLAPTNSDSTLQNGVFYSCAHEGNPDSPDIPEKWMDSVSSHSPLSNSSTCENMEGRHQEILVCQKREDSKASSIPTIRIPFKEVVMTNYLPRNHQNIEPSEKIMAAVVIQSYWRSYLMRRQIHFSTRLHTAATEGLPNSSIKNQTILKKGKRENIVNIQKQREKAAILIQAVWKGFILRKKLTTALEAIKNEESDEEYREIDLEDFTFDEAALEEEWLALDSTRFPSQTLLLSNQLHWPKIPGNLKWDDTSFNLPSNPAQAWLCNDKENLSSSEHTQFNSRSENKTSSWTPESKTSRKSLLKSEKEKKISEEWGFKDISTAQQMLKRAQKMKSKKLKKKIDSTVRLALFKNNENKVSVPKSPNMVQPRRDGYFEGIEEDPIHKDTTANETLERNREYTYQWLHTQVGVHETTSSRNMKCNHFLPELDPDVLNGGRVQLVARLVSREDTDLDLFSMTSGSALSVNREKKNQAHRHSAGSSMNYGITKVEGQPLHTELNRAMDNCNSLRMSPVKGMQEKGELDELGDKCDSNVSSSKKRRHRTTFTSLQLEELEKVFQKTHYPDVYVREQLALRTELTEARVQVWFQNRRAKWRKRERYGQIQQAKSHFAATYDISVLPRTDSYPQIQNNLWAGNASGGSVVTSCMLPRDTSSCMTPYSHSPRTDSSYTGFSNHQNQFSHVPLNNFFTDSLLTGATNGHAFETKPEFERRSSSIAVLRMKAKEHTANISWAM</sequence>
<feature type="region of interest" description="Disordered" evidence="13">
    <location>
        <begin position="1442"/>
        <end position="1471"/>
    </location>
</feature>
<dbReference type="InterPro" id="IPR017970">
    <property type="entry name" value="Homeobox_CS"/>
</dbReference>
<dbReference type="FunFam" id="3.80.10.10:FF:001142">
    <property type="entry name" value="Leucine-rich repeats and IQ motif containing 1"/>
    <property type="match status" value="1"/>
</dbReference>
<dbReference type="SMART" id="SM00389">
    <property type="entry name" value="HOX"/>
    <property type="match status" value="1"/>
</dbReference>
<dbReference type="PANTHER" id="PTHR46652:SF7">
    <property type="entry name" value="LEUCINE-RICH REPEAT AND IQ DOMAIN-CONTAINING PROTEIN 1"/>
    <property type="match status" value="1"/>
</dbReference>
<keyword evidence="7 11" id="KW-0238">DNA-binding</keyword>
<accession>A0A8I5UQD4</accession>
<dbReference type="PROSITE" id="PS51450">
    <property type="entry name" value="LRR"/>
    <property type="match status" value="4"/>
</dbReference>
<evidence type="ECO:0000256" key="13">
    <source>
        <dbReference type="SAM" id="MobiDB-lite"/>
    </source>
</evidence>
<evidence type="ECO:0000256" key="10">
    <source>
        <dbReference type="ARBA" id="ARBA00023242"/>
    </source>
</evidence>
<keyword evidence="10 11" id="KW-0539">Nucleus</keyword>
<dbReference type="InterPro" id="IPR001611">
    <property type="entry name" value="Leu-rich_rpt"/>
</dbReference>
<dbReference type="InterPro" id="IPR032675">
    <property type="entry name" value="LRR_dom_sf"/>
</dbReference>
<dbReference type="PROSITE" id="PS50096">
    <property type="entry name" value="IQ"/>
    <property type="match status" value="3"/>
</dbReference>
<comment type="subcellular location">
    <subcellularLocation>
        <location evidence="1 11 12">Nucleus</location>
    </subcellularLocation>
</comment>
<evidence type="ECO:0000256" key="12">
    <source>
        <dbReference type="RuleBase" id="RU000682"/>
    </source>
</evidence>
<dbReference type="GO" id="GO:0005634">
    <property type="term" value="C:nucleus"/>
    <property type="evidence" value="ECO:0007669"/>
    <property type="project" value="UniProtKB-SubCell"/>
</dbReference>
<dbReference type="InterPro" id="IPR025875">
    <property type="entry name" value="Leu-rich_rpt_4"/>
</dbReference>
<evidence type="ECO:0000256" key="1">
    <source>
        <dbReference type="ARBA" id="ARBA00004123"/>
    </source>
</evidence>
<dbReference type="Pfam" id="PF03826">
    <property type="entry name" value="OAR"/>
    <property type="match status" value="1"/>
</dbReference>
<gene>
    <name evidence="16" type="primary">LRRIQ1</name>
</gene>
<dbReference type="Proteomes" id="UP000001595">
    <property type="component" value="Chromosome 12"/>
</dbReference>
<keyword evidence="5" id="KW-0677">Repeat</keyword>
<evidence type="ECO:0000313" key="17">
    <source>
        <dbReference type="Proteomes" id="UP000001595"/>
    </source>
</evidence>
<reference evidence="16 17" key="1">
    <citation type="submission" date="2008-02" db="EMBL/GenBank/DDBJ databases">
        <title>A 6x draft sequence assembly of the Pongo pygmaeus abelii genome.</title>
        <authorList>
            <person name="Wilson R.K."/>
            <person name="Mardis E."/>
        </authorList>
    </citation>
    <scope>NUCLEOTIDE SEQUENCE [LARGE SCALE GENOMIC DNA]</scope>
</reference>
<reference evidence="16" key="3">
    <citation type="submission" date="2025-09" db="UniProtKB">
        <authorList>
            <consortium name="Ensembl"/>
        </authorList>
    </citation>
    <scope>IDENTIFICATION</scope>
</reference>
<evidence type="ECO:0000256" key="6">
    <source>
        <dbReference type="ARBA" id="ARBA00023015"/>
    </source>
</evidence>
<dbReference type="CDD" id="cd23767">
    <property type="entry name" value="IQCD"/>
    <property type="match status" value="1"/>
</dbReference>
<evidence type="ECO:0000313" key="16">
    <source>
        <dbReference type="Ensembl" id="ENSPPYP00000041170.1"/>
    </source>
</evidence>
<keyword evidence="3" id="KW-0217">Developmental protein</keyword>
<evidence type="ECO:0000256" key="9">
    <source>
        <dbReference type="ARBA" id="ARBA00023163"/>
    </source>
</evidence>
<dbReference type="GO" id="GO:0003677">
    <property type="term" value="F:DNA binding"/>
    <property type="evidence" value="ECO:0007669"/>
    <property type="project" value="UniProtKB-UniRule"/>
</dbReference>
<dbReference type="GO" id="GO:0006915">
    <property type="term" value="P:apoptotic process"/>
    <property type="evidence" value="ECO:0007669"/>
    <property type="project" value="Ensembl"/>
</dbReference>
<organism evidence="16 17">
    <name type="scientific">Pongo abelii</name>
    <name type="common">Sumatran orangutan</name>
    <name type="synonym">Pongo pygmaeus abelii</name>
    <dbReference type="NCBI Taxonomy" id="9601"/>
    <lineage>
        <taxon>Eukaryota</taxon>
        <taxon>Metazoa</taxon>
        <taxon>Chordata</taxon>
        <taxon>Craniata</taxon>
        <taxon>Vertebrata</taxon>
        <taxon>Euteleostomi</taxon>
        <taxon>Mammalia</taxon>
        <taxon>Eutheria</taxon>
        <taxon>Euarchontoglires</taxon>
        <taxon>Primates</taxon>
        <taxon>Haplorrhini</taxon>
        <taxon>Catarrhini</taxon>
        <taxon>Hominidae</taxon>
        <taxon>Pongo</taxon>
    </lineage>
</organism>
<feature type="compositionally biased region" description="Polar residues" evidence="13">
    <location>
        <begin position="1442"/>
        <end position="1460"/>
    </location>
</feature>
<feature type="region of interest" description="Disordered" evidence="13">
    <location>
        <begin position="22"/>
        <end position="49"/>
    </location>
</feature>
<evidence type="ECO:0000256" key="2">
    <source>
        <dbReference type="ARBA" id="ARBA00005733"/>
    </source>
</evidence>
<dbReference type="InterPro" id="IPR050836">
    <property type="entry name" value="SDS22/Internalin_LRR"/>
</dbReference>
<dbReference type="Pfam" id="PF13855">
    <property type="entry name" value="LRR_8"/>
    <property type="match status" value="1"/>
</dbReference>
<dbReference type="Ensembl" id="ENSPPYT00000050105.1">
    <property type="protein sequence ID" value="ENSPPYP00000041170.1"/>
    <property type="gene ID" value="ENSPPYG00000004808.2"/>
</dbReference>
<proteinExistence type="inferred from homology"/>
<dbReference type="Gene3D" id="3.80.10.10">
    <property type="entry name" value="Ribonuclease Inhibitor"/>
    <property type="match status" value="3"/>
</dbReference>
<name>A0A8I5UQD4_PONAB</name>
<dbReference type="InterPro" id="IPR003654">
    <property type="entry name" value="OAR_dom"/>
</dbReference>
<dbReference type="GO" id="GO:0007338">
    <property type="term" value="P:single fertilization"/>
    <property type="evidence" value="ECO:0007669"/>
    <property type="project" value="Ensembl"/>
</dbReference>
<keyword evidence="6" id="KW-0805">Transcription regulation</keyword>
<dbReference type="PROSITE" id="PS00027">
    <property type="entry name" value="HOMEOBOX_1"/>
    <property type="match status" value="1"/>
</dbReference>
<dbReference type="Gene3D" id="1.20.5.190">
    <property type="match status" value="1"/>
</dbReference>
<feature type="domain" description="OAR" evidence="15">
    <location>
        <begin position="1879"/>
        <end position="1892"/>
    </location>
</feature>
<dbReference type="Pfam" id="PF00046">
    <property type="entry name" value="Homeodomain"/>
    <property type="match status" value="1"/>
</dbReference>
<feature type="compositionally biased region" description="Acidic residues" evidence="13">
    <location>
        <begin position="39"/>
        <end position="49"/>
    </location>
</feature>
<evidence type="ECO:0000256" key="3">
    <source>
        <dbReference type="ARBA" id="ARBA00022473"/>
    </source>
</evidence>
<dbReference type="PANTHER" id="PTHR46652">
    <property type="entry name" value="LEUCINE-RICH REPEAT AND IQ DOMAIN-CONTAINING PROTEIN 1-RELATED"/>
    <property type="match status" value="1"/>
</dbReference>
<dbReference type="SMART" id="SM00369">
    <property type="entry name" value="LRR_TYP"/>
    <property type="match status" value="4"/>
</dbReference>
<protein>
    <submittedName>
        <fullName evidence="16">Leucine rich repeats and IQ motif containing 1</fullName>
    </submittedName>
</protein>
<dbReference type="InterPro" id="IPR000048">
    <property type="entry name" value="IQ_motif_EF-hand-BS"/>
</dbReference>
<dbReference type="InterPro" id="IPR009057">
    <property type="entry name" value="Homeodomain-like_sf"/>
</dbReference>
<evidence type="ECO:0000259" key="15">
    <source>
        <dbReference type="PROSITE" id="PS50803"/>
    </source>
</evidence>
<keyword evidence="4" id="KW-0433">Leucine-rich repeat</keyword>
<evidence type="ECO:0000256" key="7">
    <source>
        <dbReference type="ARBA" id="ARBA00023125"/>
    </source>
</evidence>
<dbReference type="InterPro" id="IPR027417">
    <property type="entry name" value="P-loop_NTPase"/>
</dbReference>
<evidence type="ECO:0000256" key="8">
    <source>
        <dbReference type="ARBA" id="ARBA00023155"/>
    </source>
</evidence>
<dbReference type="GO" id="GO:0035234">
    <property type="term" value="P:ectopic germ cell programmed cell death"/>
    <property type="evidence" value="ECO:0007669"/>
    <property type="project" value="Ensembl"/>
</dbReference>
<dbReference type="Gene3D" id="1.10.10.60">
    <property type="entry name" value="Homeodomain-like"/>
    <property type="match status" value="1"/>
</dbReference>
<dbReference type="SUPFAM" id="SSF52058">
    <property type="entry name" value="L domain-like"/>
    <property type="match status" value="1"/>
</dbReference>
<dbReference type="InterPro" id="IPR001356">
    <property type="entry name" value="HD"/>
</dbReference>
<dbReference type="InterPro" id="IPR003591">
    <property type="entry name" value="Leu-rich_rpt_typical-subtyp"/>
</dbReference>
<dbReference type="GO" id="GO:0009966">
    <property type="term" value="P:regulation of signal transduction"/>
    <property type="evidence" value="ECO:0007669"/>
    <property type="project" value="UniProtKB-ARBA"/>
</dbReference>
<dbReference type="PROSITE" id="PS50071">
    <property type="entry name" value="HOMEOBOX_2"/>
    <property type="match status" value="1"/>
</dbReference>
<dbReference type="FunFam" id="1.10.10.60:FF:000093">
    <property type="entry name" value="ALX homeobox protein 1"/>
    <property type="match status" value="1"/>
</dbReference>
<evidence type="ECO:0000259" key="14">
    <source>
        <dbReference type="PROSITE" id="PS50071"/>
    </source>
</evidence>
<dbReference type="SUPFAM" id="SSF46689">
    <property type="entry name" value="Homeodomain-like"/>
    <property type="match status" value="1"/>
</dbReference>
<dbReference type="Pfam" id="PF12799">
    <property type="entry name" value="LRR_4"/>
    <property type="match status" value="1"/>
</dbReference>
<feature type="DNA-binding region" description="Homeobox" evidence="11">
    <location>
        <begin position="1705"/>
        <end position="1764"/>
    </location>
</feature>
<dbReference type="CDD" id="cd00086">
    <property type="entry name" value="homeodomain"/>
    <property type="match status" value="1"/>
</dbReference>
<keyword evidence="8 11" id="KW-0371">Homeobox</keyword>
<feature type="domain" description="Homeobox" evidence="14">
    <location>
        <begin position="1703"/>
        <end position="1763"/>
    </location>
</feature>
<dbReference type="Pfam" id="PF00612">
    <property type="entry name" value="IQ"/>
    <property type="match status" value="2"/>
</dbReference>
<reference evidence="16" key="2">
    <citation type="submission" date="2025-08" db="UniProtKB">
        <authorList>
            <consortium name="Ensembl"/>
        </authorList>
    </citation>
    <scope>IDENTIFICATION</scope>
</reference>
<dbReference type="SMART" id="SM00015">
    <property type="entry name" value="IQ"/>
    <property type="match status" value="3"/>
</dbReference>
<feature type="region of interest" description="Disordered" evidence="13">
    <location>
        <begin position="323"/>
        <end position="368"/>
    </location>
</feature>
<dbReference type="GeneTree" id="ENSGT00940000162858"/>
<comment type="similarity">
    <text evidence="2">Belongs to the paired homeobox family.</text>
</comment>
<evidence type="ECO:0000256" key="11">
    <source>
        <dbReference type="PROSITE-ProRule" id="PRU00108"/>
    </source>
</evidence>
<evidence type="ECO:0000256" key="5">
    <source>
        <dbReference type="ARBA" id="ARBA00022737"/>
    </source>
</evidence>
<keyword evidence="17" id="KW-1185">Reference proteome</keyword>
<evidence type="ECO:0000256" key="4">
    <source>
        <dbReference type="ARBA" id="ARBA00022614"/>
    </source>
</evidence>